<keyword evidence="3" id="KW-1185">Reference proteome</keyword>
<dbReference type="Proteomes" id="UP001501410">
    <property type="component" value="Unassembled WGS sequence"/>
</dbReference>
<feature type="chain" id="PRO_5047005500" evidence="1">
    <location>
        <begin position="24"/>
        <end position="286"/>
    </location>
</feature>
<name>A0ABP8MNZ2_9BACT</name>
<reference evidence="3" key="1">
    <citation type="journal article" date="2019" name="Int. J. Syst. Evol. Microbiol.">
        <title>The Global Catalogue of Microorganisms (GCM) 10K type strain sequencing project: providing services to taxonomists for standard genome sequencing and annotation.</title>
        <authorList>
            <consortium name="The Broad Institute Genomics Platform"/>
            <consortium name="The Broad Institute Genome Sequencing Center for Infectious Disease"/>
            <person name="Wu L."/>
            <person name="Ma J."/>
        </authorList>
    </citation>
    <scope>NUCLEOTIDE SEQUENCE [LARGE SCALE GENOMIC DNA]</scope>
    <source>
        <strain evidence="3">JCM 31921</strain>
    </source>
</reference>
<accession>A0ABP8MNZ2</accession>
<keyword evidence="1" id="KW-0732">Signal</keyword>
<comment type="caution">
    <text evidence="2">The sequence shown here is derived from an EMBL/GenBank/DDBJ whole genome shotgun (WGS) entry which is preliminary data.</text>
</comment>
<organism evidence="2 3">
    <name type="scientific">Rurimicrobium arvi</name>
    <dbReference type="NCBI Taxonomy" id="2049916"/>
    <lineage>
        <taxon>Bacteria</taxon>
        <taxon>Pseudomonadati</taxon>
        <taxon>Bacteroidota</taxon>
        <taxon>Chitinophagia</taxon>
        <taxon>Chitinophagales</taxon>
        <taxon>Chitinophagaceae</taxon>
        <taxon>Rurimicrobium</taxon>
    </lineage>
</organism>
<gene>
    <name evidence="2" type="ORF">GCM10023092_11580</name>
</gene>
<evidence type="ECO:0000313" key="2">
    <source>
        <dbReference type="EMBL" id="GAA4452491.1"/>
    </source>
</evidence>
<protein>
    <submittedName>
        <fullName evidence="2">Uncharacterized protein</fullName>
    </submittedName>
</protein>
<sequence>MKKANYYWSIGALAFTAMLNASCGQGGSGDMHEINDTVEAHSARVNLPALELVPVGQSPEFANAQLSIASVKGTPAGDSTKVAFTFNVKNYELKGQTPDAGSKECNNSDKGQHIHFIMDNQPYVALYEPKNEITLAKNTEHYLMCFLSRSYHESIKSKGAAVVYHFKIDEAGKLVKLDDPKEPMLFYSRPKGDYLGKDTANLLLDFYVWNATLGNEYKVKALVSNSTNGQEKEFMIDNWQSNFIKNMGTGKASVTLTLVDKDGKEVHTPANKITRNIRLAAAEPMP</sequence>
<dbReference type="RefSeq" id="WP_344823815.1">
    <property type="nucleotide sequence ID" value="NZ_BAABEZ010000014.1"/>
</dbReference>
<feature type="signal peptide" evidence="1">
    <location>
        <begin position="1"/>
        <end position="23"/>
    </location>
</feature>
<proteinExistence type="predicted"/>
<evidence type="ECO:0000256" key="1">
    <source>
        <dbReference type="SAM" id="SignalP"/>
    </source>
</evidence>
<evidence type="ECO:0000313" key="3">
    <source>
        <dbReference type="Proteomes" id="UP001501410"/>
    </source>
</evidence>
<dbReference type="EMBL" id="BAABEZ010000014">
    <property type="protein sequence ID" value="GAA4452491.1"/>
    <property type="molecule type" value="Genomic_DNA"/>
</dbReference>